<feature type="non-terminal residue" evidence="1">
    <location>
        <position position="1"/>
    </location>
</feature>
<organism evidence="1">
    <name type="scientific">marine sediment metagenome</name>
    <dbReference type="NCBI Taxonomy" id="412755"/>
    <lineage>
        <taxon>unclassified sequences</taxon>
        <taxon>metagenomes</taxon>
        <taxon>ecological metagenomes</taxon>
    </lineage>
</organism>
<protein>
    <submittedName>
        <fullName evidence="1">Uncharacterized protein</fullName>
    </submittedName>
</protein>
<comment type="caution">
    <text evidence="1">The sequence shown here is derived from an EMBL/GenBank/DDBJ whole genome shotgun (WGS) entry which is preliminary data.</text>
</comment>
<proteinExistence type="predicted"/>
<sequence>ETEMYKFLKNNLKLTLQKRNKRNNRDFKIIKTN</sequence>
<dbReference type="AlphaFoldDB" id="X0YEG2"/>
<dbReference type="EMBL" id="BART01007138">
    <property type="protein sequence ID" value="GAG54329.1"/>
    <property type="molecule type" value="Genomic_DNA"/>
</dbReference>
<evidence type="ECO:0000313" key="1">
    <source>
        <dbReference type="EMBL" id="GAG54329.1"/>
    </source>
</evidence>
<gene>
    <name evidence="1" type="ORF">S01H4_16295</name>
</gene>
<name>X0YEG2_9ZZZZ</name>
<accession>X0YEG2</accession>
<reference evidence="1" key="1">
    <citation type="journal article" date="2014" name="Front. Microbiol.">
        <title>High frequency of phylogenetically diverse reductive dehalogenase-homologous genes in deep subseafloor sedimentary metagenomes.</title>
        <authorList>
            <person name="Kawai M."/>
            <person name="Futagami T."/>
            <person name="Toyoda A."/>
            <person name="Takaki Y."/>
            <person name="Nishi S."/>
            <person name="Hori S."/>
            <person name="Arai W."/>
            <person name="Tsubouchi T."/>
            <person name="Morono Y."/>
            <person name="Uchiyama I."/>
            <person name="Ito T."/>
            <person name="Fujiyama A."/>
            <person name="Inagaki F."/>
            <person name="Takami H."/>
        </authorList>
    </citation>
    <scope>NUCLEOTIDE SEQUENCE</scope>
    <source>
        <strain evidence="1">Expedition CK06-06</strain>
    </source>
</reference>